<feature type="domain" description="DNA-binding transcriptional repressor CapW C-terminal dimerisation" evidence="2">
    <location>
        <begin position="214"/>
        <end position="282"/>
    </location>
</feature>
<dbReference type="InterPro" id="IPR016634">
    <property type="entry name" value="CapW-like"/>
</dbReference>
<dbReference type="RefSeq" id="WP_244512400.1">
    <property type="nucleotide sequence ID" value="NZ_FNJC01000002.1"/>
</dbReference>
<dbReference type="PANTHER" id="PTHR34580">
    <property type="match status" value="1"/>
</dbReference>
<dbReference type="PIRSF" id="PIRSF015558">
    <property type="entry name" value="Txn_reg_DeoR_prd"/>
    <property type="match status" value="1"/>
</dbReference>
<dbReference type="InterPro" id="IPR059020">
    <property type="entry name" value="CapW_CTD"/>
</dbReference>
<sequence length="298" mass="34135">MGTTEEKIRWGVEQRLEYIEFRLFWDGELKRGDITSRFGVSTPQASGDLATYRDRAPGNIDYDGSRKRFVATPRFKPRFIKPNADRYLAQLEAIADRVIGVDETWIGAAPAAEAMPIPRRKVDPAILKGLLAAIRAHRSIEVEHRSMNPQREETMWRRITPHAFGHDGLRWHVRAFCHIDKIFKDFVLSRCLAVGELHEPGAEPAQDDLWFSFLDVVLEPNPALNERDRRTIAHEYGMPDGRVTVPVRRALLYYFNKRLRLEAAKTIDDPTLAPLAVVNQDEFLSAIPATKSHRDLLM</sequence>
<gene>
    <name evidence="4" type="ORF">SAMN04488061_1859</name>
</gene>
<evidence type="ECO:0000259" key="1">
    <source>
        <dbReference type="Pfam" id="PF13280"/>
    </source>
</evidence>
<dbReference type="Proteomes" id="UP000198795">
    <property type="component" value="Unassembled WGS sequence"/>
</dbReference>
<keyword evidence="5" id="KW-1185">Reference proteome</keyword>
<name>A0A1H0N2B5_9HYPH</name>
<dbReference type="PANTHER" id="PTHR34580:SF1">
    <property type="entry name" value="PROTEIN PAFC"/>
    <property type="match status" value="1"/>
</dbReference>
<proteinExistence type="predicted"/>
<evidence type="ECO:0000259" key="3">
    <source>
        <dbReference type="Pfam" id="PF26109"/>
    </source>
</evidence>
<evidence type="ECO:0000313" key="4">
    <source>
        <dbReference type="EMBL" id="SDO86675.1"/>
    </source>
</evidence>
<dbReference type="InterPro" id="IPR051534">
    <property type="entry name" value="CBASS_pafABC_assoc_protein"/>
</dbReference>
<organism evidence="4 5">
    <name type="scientific">Filomicrobium insigne</name>
    <dbReference type="NCBI Taxonomy" id="418854"/>
    <lineage>
        <taxon>Bacteria</taxon>
        <taxon>Pseudomonadati</taxon>
        <taxon>Pseudomonadota</taxon>
        <taxon>Alphaproteobacteria</taxon>
        <taxon>Hyphomicrobiales</taxon>
        <taxon>Hyphomicrobiaceae</taxon>
        <taxon>Filomicrobium</taxon>
    </lineage>
</organism>
<dbReference type="Pfam" id="PF13280">
    <property type="entry name" value="WYL"/>
    <property type="match status" value="1"/>
</dbReference>
<reference evidence="4 5" key="1">
    <citation type="submission" date="2016-10" db="EMBL/GenBank/DDBJ databases">
        <authorList>
            <person name="Varghese N."/>
            <person name="Submissions S."/>
        </authorList>
    </citation>
    <scope>NUCLEOTIDE SEQUENCE [LARGE SCALE GENOMIC DNA]</scope>
    <source>
        <strain evidence="4 5">CGMCC 1.6497</strain>
    </source>
</reference>
<dbReference type="InterPro" id="IPR026881">
    <property type="entry name" value="WYL_dom"/>
</dbReference>
<dbReference type="EMBL" id="FNJC01000002">
    <property type="protein sequence ID" value="SDO86675.1"/>
    <property type="molecule type" value="Genomic_DNA"/>
</dbReference>
<feature type="domain" description="DNA-binding transcriptional repressor CapW winged helix-turn-helix" evidence="3">
    <location>
        <begin position="12"/>
        <end position="92"/>
    </location>
</feature>
<accession>A0A1H0N2B5</accession>
<dbReference type="Pfam" id="PF26109">
    <property type="entry name" value="WHD_BrxR"/>
    <property type="match status" value="1"/>
</dbReference>
<dbReference type="Pfam" id="PF26107">
    <property type="entry name" value="BrxR_CTD"/>
    <property type="match status" value="1"/>
</dbReference>
<evidence type="ECO:0000259" key="2">
    <source>
        <dbReference type="Pfam" id="PF26107"/>
    </source>
</evidence>
<dbReference type="PROSITE" id="PS52050">
    <property type="entry name" value="WYL"/>
    <property type="match status" value="1"/>
</dbReference>
<evidence type="ECO:0000313" key="5">
    <source>
        <dbReference type="Proteomes" id="UP000198795"/>
    </source>
</evidence>
<comment type="caution">
    <text evidence="4">The sequence shown here is derived from an EMBL/GenBank/DDBJ whole genome shotgun (WGS) entry which is preliminary data.</text>
</comment>
<dbReference type="InterPro" id="IPR059019">
    <property type="entry name" value="WHD_CapW"/>
</dbReference>
<protein>
    <submittedName>
        <fullName evidence="4">WYL domain-containing protein</fullName>
    </submittedName>
</protein>
<feature type="domain" description="WYL" evidence="1">
    <location>
        <begin position="126"/>
        <end position="190"/>
    </location>
</feature>